<dbReference type="Proteomes" id="UP000604481">
    <property type="component" value="Unassembled WGS sequence"/>
</dbReference>
<reference evidence="2 3" key="1">
    <citation type="submission" date="2020-10" db="EMBL/GenBank/DDBJ databases">
        <title>The genome sequence of Chitinilyticum litopenaei 4Y14.</title>
        <authorList>
            <person name="Liu Y."/>
        </authorList>
    </citation>
    <scope>NUCLEOTIDE SEQUENCE [LARGE SCALE GENOMIC DNA]</scope>
    <source>
        <strain evidence="2 3">4Y14</strain>
    </source>
</reference>
<dbReference type="Pfam" id="PF13181">
    <property type="entry name" value="TPR_8"/>
    <property type="match status" value="1"/>
</dbReference>
<dbReference type="Gene3D" id="1.25.40.10">
    <property type="entry name" value="Tetratricopeptide repeat domain"/>
    <property type="match status" value="2"/>
</dbReference>
<dbReference type="AlphaFoldDB" id="A0A8J7FJ70"/>
<dbReference type="Pfam" id="PF13432">
    <property type="entry name" value="TPR_16"/>
    <property type="match status" value="1"/>
</dbReference>
<dbReference type="SUPFAM" id="SSF53756">
    <property type="entry name" value="UDP-Glycosyltransferase/glycogen phosphorylase"/>
    <property type="match status" value="1"/>
</dbReference>
<gene>
    <name evidence="2" type="ORF">INR99_05605</name>
</gene>
<name>A0A8J7FJ70_9NEIS</name>
<sequence length="619" mass="69347">MKGELLRAYRIAEKYEGQLREHYEAQYLFASLAAMLSKYDIALLAALRAYEQNPDSYDAALLLGKIYLALRERDKACEFFAFAHAIAPQEKEAAVYYAVELYNASKPSEAETVVRELYGVLGDDPDVNSILAMIWSGAGLNSEARALIERCNCNEIENIDFLSRYFEVLISAQDVNAAIKVAERMIAILSRNGGRAGQLASAWGDLGAAYVAANNSVAAMEAFRKALDIDPSSKQALVNKAALHKSLEQYVDSVACYKVAAAHYPNDPQLCHHLNLLLREMGFLEESIKYGEMAVAMRPDSVNYLTNLGCSYFATGRLDRAWTYYEYRMNEVAATYRGLGLPFWQGDALNGRRLLVVREQGIGDEMLFSPLLRDLPVETEQIGFAVQPKLLNLMQRTFPALKVFCADTASHEWLRTNFDCVISLASLGGLYRRNVSDFYGKIVALELDPARVEAFTDRFSLLPSGLKIGFSWRSGLRGLRRDVHYPDDFNLWQPLFDLPGIQWVNAQYGVTEGEITELQQRLGSRFHPFADVDHYADLDSSCALLRSCDLVIAPCNSIAVQAGMVGRPVLRMAYGTDYFMLGTDHYPWLPTVQPMVRAYDEPWEGVFSRLRSILSGLLG</sequence>
<proteinExistence type="predicted"/>
<feature type="repeat" description="TPR" evidence="1">
    <location>
        <begin position="200"/>
        <end position="233"/>
    </location>
</feature>
<comment type="caution">
    <text evidence="2">The sequence shown here is derived from an EMBL/GenBank/DDBJ whole genome shotgun (WGS) entry which is preliminary data.</text>
</comment>
<protein>
    <submittedName>
        <fullName evidence="2">Tetratricopeptide repeat protein</fullName>
    </submittedName>
</protein>
<evidence type="ECO:0000313" key="2">
    <source>
        <dbReference type="EMBL" id="MBE9608822.1"/>
    </source>
</evidence>
<dbReference type="InterPro" id="IPR011990">
    <property type="entry name" value="TPR-like_helical_dom_sf"/>
</dbReference>
<dbReference type="PANTHER" id="PTHR12558:SF13">
    <property type="entry name" value="CELL DIVISION CYCLE PROTEIN 27 HOMOLOG"/>
    <property type="match status" value="1"/>
</dbReference>
<evidence type="ECO:0000313" key="3">
    <source>
        <dbReference type="Proteomes" id="UP000604481"/>
    </source>
</evidence>
<dbReference type="SMART" id="SM00028">
    <property type="entry name" value="TPR"/>
    <property type="match status" value="6"/>
</dbReference>
<dbReference type="RefSeq" id="WP_194115343.1">
    <property type="nucleotide sequence ID" value="NZ_JADFUA010000002.1"/>
</dbReference>
<keyword evidence="1" id="KW-0802">TPR repeat</keyword>
<dbReference type="InterPro" id="IPR019734">
    <property type="entry name" value="TPR_rpt"/>
</dbReference>
<dbReference type="PANTHER" id="PTHR12558">
    <property type="entry name" value="CELL DIVISION CYCLE 16,23,27"/>
    <property type="match status" value="1"/>
</dbReference>
<evidence type="ECO:0000256" key="1">
    <source>
        <dbReference type="PROSITE-ProRule" id="PRU00339"/>
    </source>
</evidence>
<dbReference type="EMBL" id="JADFUA010000002">
    <property type="protein sequence ID" value="MBE9608822.1"/>
    <property type="molecule type" value="Genomic_DNA"/>
</dbReference>
<dbReference type="PROSITE" id="PS50005">
    <property type="entry name" value="TPR"/>
    <property type="match status" value="1"/>
</dbReference>
<keyword evidence="3" id="KW-1185">Reference proteome</keyword>
<organism evidence="2 3">
    <name type="scientific">Chitinilyticum piscinae</name>
    <dbReference type="NCBI Taxonomy" id="2866724"/>
    <lineage>
        <taxon>Bacteria</taxon>
        <taxon>Pseudomonadati</taxon>
        <taxon>Pseudomonadota</taxon>
        <taxon>Betaproteobacteria</taxon>
        <taxon>Neisseriales</taxon>
        <taxon>Chitinibacteraceae</taxon>
        <taxon>Chitinilyticum</taxon>
    </lineage>
</organism>
<dbReference type="PROSITE" id="PS50293">
    <property type="entry name" value="TPR_REGION"/>
    <property type="match status" value="1"/>
</dbReference>
<accession>A0A8J7FJ70</accession>
<dbReference type="SUPFAM" id="SSF48452">
    <property type="entry name" value="TPR-like"/>
    <property type="match status" value="1"/>
</dbReference>